<keyword evidence="6" id="KW-1185">Reference proteome</keyword>
<dbReference type="SMART" id="SM00857">
    <property type="entry name" value="Resolvase"/>
    <property type="match status" value="1"/>
</dbReference>
<protein>
    <submittedName>
        <fullName evidence="5">DNA invertase Pin-like site-specific DNA recombinase</fullName>
    </submittedName>
</protein>
<feature type="domain" description="Recombinase" evidence="4">
    <location>
        <begin position="159"/>
        <end position="297"/>
    </location>
</feature>
<name>A0AAE4CTS2_9ACTN</name>
<dbReference type="RefSeq" id="WP_310417780.1">
    <property type="nucleotide sequence ID" value="NZ_JAVDYC010000001.1"/>
</dbReference>
<evidence type="ECO:0000313" key="5">
    <source>
        <dbReference type="EMBL" id="MDR7324415.1"/>
    </source>
</evidence>
<evidence type="ECO:0000313" key="6">
    <source>
        <dbReference type="Proteomes" id="UP001183629"/>
    </source>
</evidence>
<dbReference type="PROSITE" id="PS51736">
    <property type="entry name" value="RECOMBINASES_3"/>
    <property type="match status" value="1"/>
</dbReference>
<dbReference type="Gene3D" id="3.40.50.1390">
    <property type="entry name" value="Resolvase, N-terminal catalytic domain"/>
    <property type="match status" value="1"/>
</dbReference>
<keyword evidence="2" id="KW-0233">DNA recombination</keyword>
<dbReference type="SUPFAM" id="SSF53041">
    <property type="entry name" value="Resolvase-like"/>
    <property type="match status" value="1"/>
</dbReference>
<evidence type="ECO:0000259" key="4">
    <source>
        <dbReference type="PROSITE" id="PS51737"/>
    </source>
</evidence>
<dbReference type="InterPro" id="IPR006119">
    <property type="entry name" value="Resolv_N"/>
</dbReference>
<accession>A0AAE4CTS2</accession>
<dbReference type="GO" id="GO:0003677">
    <property type="term" value="F:DNA binding"/>
    <property type="evidence" value="ECO:0007669"/>
    <property type="project" value="UniProtKB-KW"/>
</dbReference>
<proteinExistence type="predicted"/>
<dbReference type="AlphaFoldDB" id="A0AAE4CTS2"/>
<dbReference type="PROSITE" id="PS51737">
    <property type="entry name" value="RECOMBINASE_DNA_BIND"/>
    <property type="match status" value="1"/>
</dbReference>
<reference evidence="5 6" key="1">
    <citation type="submission" date="2023-07" db="EMBL/GenBank/DDBJ databases">
        <title>Sequencing the genomes of 1000 actinobacteria strains.</title>
        <authorList>
            <person name="Klenk H.-P."/>
        </authorList>
    </citation>
    <scope>NUCLEOTIDE SEQUENCE [LARGE SCALE GENOMIC DNA]</scope>
    <source>
        <strain evidence="5 6">DSM 44711</strain>
    </source>
</reference>
<dbReference type="EMBL" id="JAVDYC010000001">
    <property type="protein sequence ID" value="MDR7324415.1"/>
    <property type="molecule type" value="Genomic_DNA"/>
</dbReference>
<evidence type="ECO:0000259" key="3">
    <source>
        <dbReference type="PROSITE" id="PS51736"/>
    </source>
</evidence>
<gene>
    <name evidence="5" type="ORF">J2S44_004665</name>
</gene>
<dbReference type="Pfam" id="PF00239">
    <property type="entry name" value="Resolvase"/>
    <property type="match status" value="1"/>
</dbReference>
<feature type="domain" description="Resolvase/invertase-type recombinase catalytic" evidence="3">
    <location>
        <begin position="5"/>
        <end position="151"/>
    </location>
</feature>
<dbReference type="Pfam" id="PF13408">
    <property type="entry name" value="Zn_ribbon_recom"/>
    <property type="match status" value="1"/>
</dbReference>
<dbReference type="CDD" id="cd00338">
    <property type="entry name" value="Ser_Recombinase"/>
    <property type="match status" value="1"/>
</dbReference>
<dbReference type="InterPro" id="IPR038109">
    <property type="entry name" value="DNA_bind_recomb_sf"/>
</dbReference>
<dbReference type="Proteomes" id="UP001183629">
    <property type="component" value="Unassembled WGS sequence"/>
</dbReference>
<dbReference type="Pfam" id="PF07508">
    <property type="entry name" value="Recombinase"/>
    <property type="match status" value="1"/>
</dbReference>
<sequence>MNKPRALGVVRLSVSNENQTGEETQRRRITKRAESEEMELVGWAVDIDVSGSTSPWMRPSIGDWLTNRKDEFDHIIVLKIDRIARSVRHLTGLMEWCSKHGKGLISCEEGFDLSKPWGKVVVQILAVVAEAELDAITARIRASREAMRQHGRWPGGLVPFGRRSVKGSDGFTLELDPEYGPVLKEMIRRFIDTPSFSGVAQWLNEQEIPTVQDIARLRSARGESTTRLIAPEARGRKWLPNAVQAILTNRSLLGEYQTADGSVLRGDDGAPIMRSQPVLGMEEWAVLQDAVNSVKYRKPRGSSSALLGVAFCLTCGNPLYFTKAEPARSRKARYRCHGNKSKGQPACKGAALTAERLYAWVEELLLIQIGDLEIMESVTKAGDDEQARKLAIIDGEMNQLTKEFRAGRLEAVAYASQVAQLANDREQALKAGKAKPVTQWVPTGETYGNWWKRSTEEERREFLTRRGFKAYAGMGLLVITPGDLLGFLEQRQAISFGDVPAEAFGKPHLWWDRGDYETLEEAKDKLYASGFFTRFFQDLPADAPRAIIDVSDNLYLPRDSDSDAIADTRLSS</sequence>
<dbReference type="InterPro" id="IPR025827">
    <property type="entry name" value="Zn_ribbon_recom_dom"/>
</dbReference>
<evidence type="ECO:0000256" key="1">
    <source>
        <dbReference type="ARBA" id="ARBA00023125"/>
    </source>
</evidence>
<dbReference type="InterPro" id="IPR036162">
    <property type="entry name" value="Resolvase-like_N_sf"/>
</dbReference>
<dbReference type="PANTHER" id="PTHR30461:SF2">
    <property type="entry name" value="SERINE RECOMBINASE PINE-RELATED"/>
    <property type="match status" value="1"/>
</dbReference>
<dbReference type="InterPro" id="IPR050639">
    <property type="entry name" value="SSR_resolvase"/>
</dbReference>
<dbReference type="PANTHER" id="PTHR30461">
    <property type="entry name" value="DNA-INVERTASE FROM LAMBDOID PROPHAGE"/>
    <property type="match status" value="1"/>
</dbReference>
<dbReference type="InterPro" id="IPR011109">
    <property type="entry name" value="DNA_bind_recombinase_dom"/>
</dbReference>
<organism evidence="5 6">
    <name type="scientific">Catenuloplanes niger</name>
    <dbReference type="NCBI Taxonomy" id="587534"/>
    <lineage>
        <taxon>Bacteria</taxon>
        <taxon>Bacillati</taxon>
        <taxon>Actinomycetota</taxon>
        <taxon>Actinomycetes</taxon>
        <taxon>Micromonosporales</taxon>
        <taxon>Micromonosporaceae</taxon>
        <taxon>Catenuloplanes</taxon>
    </lineage>
</organism>
<dbReference type="Gene3D" id="3.90.1750.20">
    <property type="entry name" value="Putative Large Serine Recombinase, Chain B, Domain 2"/>
    <property type="match status" value="1"/>
</dbReference>
<comment type="caution">
    <text evidence="5">The sequence shown here is derived from an EMBL/GenBank/DDBJ whole genome shotgun (WGS) entry which is preliminary data.</text>
</comment>
<keyword evidence="1" id="KW-0238">DNA-binding</keyword>
<dbReference type="GO" id="GO:0000150">
    <property type="term" value="F:DNA strand exchange activity"/>
    <property type="evidence" value="ECO:0007669"/>
    <property type="project" value="InterPro"/>
</dbReference>
<evidence type="ECO:0000256" key="2">
    <source>
        <dbReference type="ARBA" id="ARBA00023172"/>
    </source>
</evidence>